<feature type="domain" description="PAP-associated" evidence="6">
    <location>
        <begin position="619"/>
        <end position="676"/>
    </location>
</feature>
<dbReference type="GO" id="GO:0031123">
    <property type="term" value="P:RNA 3'-end processing"/>
    <property type="evidence" value="ECO:0007669"/>
    <property type="project" value="TreeGrafter"/>
</dbReference>
<dbReference type="STRING" id="1507870.A0A1V8T9N1"/>
<dbReference type="EMBL" id="NAJO01000013">
    <property type="protein sequence ID" value="OQO07938.1"/>
    <property type="molecule type" value="Genomic_DNA"/>
</dbReference>
<comment type="similarity">
    <text evidence="1">Belongs to the DNA polymerase type-B-like family.</text>
</comment>
<keyword evidence="4" id="KW-0460">Magnesium</keyword>
<feature type="compositionally biased region" description="Polar residues" evidence="5">
    <location>
        <begin position="335"/>
        <end position="347"/>
    </location>
</feature>
<dbReference type="OrthoDB" id="273917at2759"/>
<feature type="compositionally biased region" description="Low complexity" evidence="5">
    <location>
        <begin position="812"/>
        <end position="827"/>
    </location>
</feature>
<feature type="region of interest" description="Disordered" evidence="5">
    <location>
        <begin position="747"/>
        <end position="847"/>
    </location>
</feature>
<name>A0A1V8T9N1_9PEZI</name>
<dbReference type="SUPFAM" id="SSF81631">
    <property type="entry name" value="PAP/OAS1 substrate-binding domain"/>
    <property type="match status" value="1"/>
</dbReference>
<keyword evidence="9" id="KW-1185">Reference proteome</keyword>
<dbReference type="EC" id="2.7.7.19" evidence="2"/>
<gene>
    <name evidence="8" type="ORF">B0A48_06730</name>
</gene>
<evidence type="ECO:0000256" key="2">
    <source>
        <dbReference type="ARBA" id="ARBA00012388"/>
    </source>
</evidence>
<organism evidence="8 9">
    <name type="scientific">Cryoendolithus antarcticus</name>
    <dbReference type="NCBI Taxonomy" id="1507870"/>
    <lineage>
        <taxon>Eukaryota</taxon>
        <taxon>Fungi</taxon>
        <taxon>Dikarya</taxon>
        <taxon>Ascomycota</taxon>
        <taxon>Pezizomycotina</taxon>
        <taxon>Dothideomycetes</taxon>
        <taxon>Dothideomycetidae</taxon>
        <taxon>Cladosporiales</taxon>
        <taxon>Cladosporiaceae</taxon>
        <taxon>Cryoendolithus</taxon>
    </lineage>
</organism>
<feature type="compositionally biased region" description="Polar residues" evidence="5">
    <location>
        <begin position="800"/>
        <end position="811"/>
    </location>
</feature>
<dbReference type="GO" id="GO:0003729">
    <property type="term" value="F:mRNA binding"/>
    <property type="evidence" value="ECO:0007669"/>
    <property type="project" value="TreeGrafter"/>
</dbReference>
<evidence type="ECO:0000256" key="4">
    <source>
        <dbReference type="ARBA" id="ARBA00022842"/>
    </source>
</evidence>
<dbReference type="PANTHER" id="PTHR23092:SF15">
    <property type="entry name" value="INACTIVE NON-CANONICAL POLY(A) RNA POLYMERASE PROTEIN TRF4-2-RELATED"/>
    <property type="match status" value="1"/>
</dbReference>
<dbReference type="PANTHER" id="PTHR23092">
    <property type="entry name" value="POLY(A) RNA POLYMERASE"/>
    <property type="match status" value="1"/>
</dbReference>
<dbReference type="Pfam" id="PF03828">
    <property type="entry name" value="PAP_assoc"/>
    <property type="match status" value="1"/>
</dbReference>
<feature type="region of interest" description="Disordered" evidence="5">
    <location>
        <begin position="335"/>
        <end position="380"/>
    </location>
</feature>
<dbReference type="GO" id="GO:1990817">
    <property type="term" value="F:poly(A) RNA polymerase activity"/>
    <property type="evidence" value="ECO:0007669"/>
    <property type="project" value="UniProtKB-EC"/>
</dbReference>
<feature type="domain" description="Poly(A) RNA polymerase mitochondrial-like central palm" evidence="7">
    <location>
        <begin position="417"/>
        <end position="549"/>
    </location>
</feature>
<feature type="compositionally biased region" description="Basic and acidic residues" evidence="5">
    <location>
        <begin position="140"/>
        <end position="165"/>
    </location>
</feature>
<dbReference type="GO" id="GO:0005730">
    <property type="term" value="C:nucleolus"/>
    <property type="evidence" value="ECO:0007669"/>
    <property type="project" value="TreeGrafter"/>
</dbReference>
<dbReference type="InterPro" id="IPR002058">
    <property type="entry name" value="PAP_assoc"/>
</dbReference>
<evidence type="ECO:0000256" key="1">
    <source>
        <dbReference type="ARBA" id="ARBA00008593"/>
    </source>
</evidence>
<reference evidence="9" key="1">
    <citation type="submission" date="2017-03" db="EMBL/GenBank/DDBJ databases">
        <title>Genomes of endolithic fungi from Antarctica.</title>
        <authorList>
            <person name="Coleine C."/>
            <person name="Masonjones S."/>
            <person name="Stajich J.E."/>
        </authorList>
    </citation>
    <scope>NUCLEOTIDE SEQUENCE [LARGE SCALE GENOMIC DNA]</scope>
    <source>
        <strain evidence="9">CCFEE 5527</strain>
    </source>
</reference>
<feature type="compositionally biased region" description="Polar residues" evidence="5">
    <location>
        <begin position="828"/>
        <end position="839"/>
    </location>
</feature>
<evidence type="ECO:0000256" key="5">
    <source>
        <dbReference type="SAM" id="MobiDB-lite"/>
    </source>
</evidence>
<evidence type="ECO:0000256" key="3">
    <source>
        <dbReference type="ARBA" id="ARBA00022723"/>
    </source>
</evidence>
<dbReference type="GO" id="GO:0031499">
    <property type="term" value="C:TRAMP complex"/>
    <property type="evidence" value="ECO:0007669"/>
    <property type="project" value="TreeGrafter"/>
</dbReference>
<evidence type="ECO:0000259" key="6">
    <source>
        <dbReference type="Pfam" id="PF03828"/>
    </source>
</evidence>
<feature type="compositionally biased region" description="Basic and acidic residues" evidence="5">
    <location>
        <begin position="77"/>
        <end position="86"/>
    </location>
</feature>
<feature type="region of interest" description="Disordered" evidence="5">
    <location>
        <begin position="256"/>
        <end position="282"/>
    </location>
</feature>
<comment type="caution">
    <text evidence="8">The sequence shown here is derived from an EMBL/GenBank/DDBJ whole genome shotgun (WGS) entry which is preliminary data.</text>
</comment>
<dbReference type="CDD" id="cd05402">
    <property type="entry name" value="NT_PAP_TUTase"/>
    <property type="match status" value="1"/>
</dbReference>
<protein>
    <recommendedName>
        <fullName evidence="2">polynucleotide adenylyltransferase</fullName>
        <ecNumber evidence="2">2.7.7.19</ecNumber>
    </recommendedName>
</protein>
<feature type="region of interest" description="Disordered" evidence="5">
    <location>
        <begin position="1"/>
        <end position="209"/>
    </location>
</feature>
<accession>A0A1V8T9N1</accession>
<dbReference type="GO" id="GO:0010605">
    <property type="term" value="P:negative regulation of macromolecule metabolic process"/>
    <property type="evidence" value="ECO:0007669"/>
    <property type="project" value="UniProtKB-ARBA"/>
</dbReference>
<dbReference type="Gene3D" id="1.10.1410.10">
    <property type="match status" value="1"/>
</dbReference>
<dbReference type="InterPro" id="IPR043519">
    <property type="entry name" value="NT_sf"/>
</dbReference>
<dbReference type="AlphaFoldDB" id="A0A1V8T9N1"/>
<dbReference type="SUPFAM" id="SSF81301">
    <property type="entry name" value="Nucleotidyltransferase"/>
    <property type="match status" value="1"/>
</dbReference>
<dbReference type="GO" id="GO:0046872">
    <property type="term" value="F:metal ion binding"/>
    <property type="evidence" value="ECO:0007669"/>
    <property type="project" value="UniProtKB-KW"/>
</dbReference>
<sequence>MRDPYRRRDDRGRDYGRHDDVYDRPRDEDHYRPHYNDRPPPPNYYPPQSPPRREVAHNISRDGGFSFRGAADAYAPSERRQQEEFTFRAPNEETLTTEQWGPAVVHKVQQMRQSGSGPLSRGRGGRGRGGFRGFGPRPAHTRDILVESHRETTPERLAGMDEGHVRFKPAAGFGSDDDSEVNDQSDGPQKRAKINSSTNDSGPKWSNPDVYTALPCPETLGAPKKDIVQQIRKAKLDAASARTSSNAVTQNDDFISFDDFEMPPTKRARSGSFHENQSRTDDEQFMAKTPAFAPLFTPINTTALASAPIIVKDDGPPPPPAGIAIPTKSELTALSRNSTRKPSQVGTKVQPFDLTDLGPGHDSKHLTGPHNKKRKRQDRNERVYGDIVAEWEAKPGQPSTPWCTVDHTRTVNTGLRLHKEICDFYEFVKPRDFEQDARTDLVDRIQKHLRLYGPNTRDAEVRCFGSFAAGLHLPIADMDLVAMSPTFIRSGQRDLARSNTALRKFGEYMRNIAQNSEVACVIGAKVPLVKFVDRITGVKVDLSFENNSGSNAVVTFLDWKERYPAMPVLVSVVKQMMLMREMNEVFSGGIGGFTTICLVTNLLQTMPEIQAGAMDATQNYGEVLMKFLDYYGNRFDINSVGLLMEPPYHFRKGIDWQPFKTLPDRLTIVDPNRPENDIAGGSRKINDVLECFRSMYNVLQRQIAAIDSGKDRTASMLDCVIGGNYDQVLVQRQRLQDYSEAFGKPEAGALLPPVRQAPPARLAHPEPVSRNGRNRNEQQTVSRRSNARHTQDSYRPATNGRPSTNSYSTPDGYSASSYGSNGAATYGQSQRQPYQSGRQNLPPPPTLVMPANRNTKQKQLIKGQHKAKLRAWEILRDFPDIPAEEIPKKLKRSRAKELLLKYGHSRDKEDSE</sequence>
<dbReference type="InParanoid" id="A0A1V8T9N1"/>
<feature type="compositionally biased region" description="Pro residues" evidence="5">
    <location>
        <begin position="38"/>
        <end position="50"/>
    </location>
</feature>
<feature type="compositionally biased region" description="Basic and acidic residues" evidence="5">
    <location>
        <begin position="1"/>
        <end position="37"/>
    </location>
</feature>
<dbReference type="Proteomes" id="UP000192596">
    <property type="component" value="Unassembled WGS sequence"/>
</dbReference>
<evidence type="ECO:0000313" key="8">
    <source>
        <dbReference type="EMBL" id="OQO07938.1"/>
    </source>
</evidence>
<dbReference type="GO" id="GO:0043634">
    <property type="term" value="P:polyadenylation-dependent ncRNA catabolic process"/>
    <property type="evidence" value="ECO:0007669"/>
    <property type="project" value="TreeGrafter"/>
</dbReference>
<dbReference type="Pfam" id="PF22600">
    <property type="entry name" value="MTPAP-like_central"/>
    <property type="match status" value="1"/>
</dbReference>
<keyword evidence="3" id="KW-0479">Metal-binding</keyword>
<evidence type="ECO:0000259" key="7">
    <source>
        <dbReference type="Pfam" id="PF22600"/>
    </source>
</evidence>
<dbReference type="Gene3D" id="3.30.460.10">
    <property type="entry name" value="Beta Polymerase, domain 2"/>
    <property type="match status" value="1"/>
</dbReference>
<proteinExistence type="inferred from homology"/>
<evidence type="ECO:0000313" key="9">
    <source>
        <dbReference type="Proteomes" id="UP000192596"/>
    </source>
</evidence>
<dbReference type="InterPro" id="IPR054708">
    <property type="entry name" value="MTPAP-like_central"/>
</dbReference>
<feature type="compositionally biased region" description="Basic and acidic residues" evidence="5">
    <location>
        <begin position="51"/>
        <end position="60"/>
    </location>
</feature>
<dbReference type="InterPro" id="IPR045862">
    <property type="entry name" value="Trf4-like"/>
</dbReference>